<gene>
    <name evidence="1" type="ORF">HGA07_14340</name>
</gene>
<evidence type="ECO:0000313" key="2">
    <source>
        <dbReference type="Proteomes" id="UP000523447"/>
    </source>
</evidence>
<dbReference type="RefSeq" id="WP_168441258.1">
    <property type="nucleotide sequence ID" value="NZ_CAWPHS010000004.1"/>
</dbReference>
<name>A0A7X6RIQ3_9NOCA</name>
<dbReference type="AlphaFoldDB" id="A0A7X6RIQ3"/>
<comment type="caution">
    <text evidence="1">The sequence shown here is derived from an EMBL/GenBank/DDBJ whole genome shotgun (WGS) entry which is preliminary data.</text>
</comment>
<sequence length="50" mass="5978">MHELRFVACMSAAMRFVEQWAAGYPAVMVSFELPRRQYRRLPCERLWTVS</sequence>
<proteinExistence type="predicted"/>
<accession>A0A7X6RIQ3</accession>
<dbReference type="EMBL" id="JAAXPE010000012">
    <property type="protein sequence ID" value="NKY86809.1"/>
    <property type="molecule type" value="Genomic_DNA"/>
</dbReference>
<evidence type="ECO:0000313" key="1">
    <source>
        <dbReference type="EMBL" id="NKY86809.1"/>
    </source>
</evidence>
<reference evidence="1 2" key="1">
    <citation type="submission" date="2020-04" db="EMBL/GenBank/DDBJ databases">
        <title>MicrobeNet Type strains.</title>
        <authorList>
            <person name="Nicholson A.C."/>
        </authorList>
    </citation>
    <scope>NUCLEOTIDE SEQUENCE [LARGE SCALE GENOMIC DNA]</scope>
    <source>
        <strain evidence="1 2">DSM 44445</strain>
    </source>
</reference>
<organism evidence="1 2">
    <name type="scientific">Nocardia veterana</name>
    <dbReference type="NCBI Taxonomy" id="132249"/>
    <lineage>
        <taxon>Bacteria</taxon>
        <taxon>Bacillati</taxon>
        <taxon>Actinomycetota</taxon>
        <taxon>Actinomycetes</taxon>
        <taxon>Mycobacteriales</taxon>
        <taxon>Nocardiaceae</taxon>
        <taxon>Nocardia</taxon>
    </lineage>
</organism>
<keyword evidence="2" id="KW-1185">Reference proteome</keyword>
<dbReference type="Proteomes" id="UP000523447">
    <property type="component" value="Unassembled WGS sequence"/>
</dbReference>
<protein>
    <submittedName>
        <fullName evidence="1">Uncharacterized protein</fullName>
    </submittedName>
</protein>